<evidence type="ECO:0000259" key="1">
    <source>
        <dbReference type="Pfam" id="PF00535"/>
    </source>
</evidence>
<name>A0A7J5U6V5_9BACT</name>
<dbReference type="Gene3D" id="3.90.550.10">
    <property type="entry name" value="Spore Coat Polysaccharide Biosynthesis Protein SpsA, Chain A"/>
    <property type="match status" value="1"/>
</dbReference>
<dbReference type="GO" id="GO:0016740">
    <property type="term" value="F:transferase activity"/>
    <property type="evidence" value="ECO:0007669"/>
    <property type="project" value="UniProtKB-KW"/>
</dbReference>
<dbReference type="InterPro" id="IPR050834">
    <property type="entry name" value="Glycosyltransf_2"/>
</dbReference>
<dbReference type="EMBL" id="WELI01000001">
    <property type="protein sequence ID" value="KAB7733327.1"/>
    <property type="molecule type" value="Genomic_DNA"/>
</dbReference>
<dbReference type="RefSeq" id="WP_152123159.1">
    <property type="nucleotide sequence ID" value="NZ_WELI01000001.1"/>
</dbReference>
<dbReference type="Pfam" id="PF00535">
    <property type="entry name" value="Glycos_transf_2"/>
    <property type="match status" value="1"/>
</dbReference>
<dbReference type="InterPro" id="IPR029044">
    <property type="entry name" value="Nucleotide-diphossugar_trans"/>
</dbReference>
<dbReference type="PANTHER" id="PTHR43685">
    <property type="entry name" value="GLYCOSYLTRANSFERASE"/>
    <property type="match status" value="1"/>
</dbReference>
<accession>A0A7J5U6V5</accession>
<dbReference type="InterPro" id="IPR001173">
    <property type="entry name" value="Glyco_trans_2-like"/>
</dbReference>
<dbReference type="SUPFAM" id="SSF53448">
    <property type="entry name" value="Nucleotide-diphospho-sugar transferases"/>
    <property type="match status" value="1"/>
</dbReference>
<comment type="caution">
    <text evidence="2">The sequence shown here is derived from an EMBL/GenBank/DDBJ whole genome shotgun (WGS) entry which is preliminary data.</text>
</comment>
<dbReference type="Proteomes" id="UP000488299">
    <property type="component" value="Unassembled WGS sequence"/>
</dbReference>
<reference evidence="2 3" key="1">
    <citation type="submission" date="2019-10" db="EMBL/GenBank/DDBJ databases">
        <title>Rudanella paleaurantiibacter sp. nov., isolated from sludge.</title>
        <authorList>
            <person name="Xu S.Q."/>
        </authorList>
    </citation>
    <scope>NUCLEOTIDE SEQUENCE [LARGE SCALE GENOMIC DNA]</scope>
    <source>
        <strain evidence="2 3">HX-22-17</strain>
    </source>
</reference>
<keyword evidence="3" id="KW-1185">Reference proteome</keyword>
<dbReference type="AlphaFoldDB" id="A0A7J5U6V5"/>
<evidence type="ECO:0000313" key="2">
    <source>
        <dbReference type="EMBL" id="KAB7733327.1"/>
    </source>
</evidence>
<sequence>MGPYLNQIKPWVTVVCTCYNHEAYVQEALQSVVDQRYPNVELIVIDNASSDGSARRIAEFVKRHPGVRFIQNTENIGLCRAFNQGLRHANGKYLIDLAADDILFPDRIARQVERFEQLPPEYAVVFSNAVYIDEAGHSLSIHFPTDERGRAVSEVPSGYVFSKILERYFICTPTMMMRRAVLDELGGYDESLDYEDFDFWVRSARHYAYGYIDEILTYKRRLPNSQSMQVIEPHNRLLASTLDVCYKAFDRCQTPDEYHALANRVRQFLRKAFYAEQFELALRFGELLNHIESPGLLTSGILFLSRLHLPVNSLYQQYIRLRLRFV</sequence>
<feature type="domain" description="Glycosyltransferase 2-like" evidence="1">
    <location>
        <begin position="13"/>
        <end position="185"/>
    </location>
</feature>
<organism evidence="2 3">
    <name type="scientific">Rudanella paleaurantiibacter</name>
    <dbReference type="NCBI Taxonomy" id="2614655"/>
    <lineage>
        <taxon>Bacteria</taxon>
        <taxon>Pseudomonadati</taxon>
        <taxon>Bacteroidota</taxon>
        <taxon>Cytophagia</taxon>
        <taxon>Cytophagales</taxon>
        <taxon>Cytophagaceae</taxon>
        <taxon>Rudanella</taxon>
    </lineage>
</organism>
<dbReference type="PANTHER" id="PTHR43685:SF11">
    <property type="entry name" value="GLYCOSYLTRANSFERASE TAGX-RELATED"/>
    <property type="match status" value="1"/>
</dbReference>
<keyword evidence="2" id="KW-0808">Transferase</keyword>
<gene>
    <name evidence="2" type="ORF">F5984_03730</name>
</gene>
<proteinExistence type="predicted"/>
<evidence type="ECO:0000313" key="3">
    <source>
        <dbReference type="Proteomes" id="UP000488299"/>
    </source>
</evidence>
<protein>
    <submittedName>
        <fullName evidence="2">Glycosyltransferase</fullName>
    </submittedName>
</protein>